<feature type="transmembrane region" description="Helical" evidence="1">
    <location>
        <begin position="253"/>
        <end position="276"/>
    </location>
</feature>
<keyword evidence="3" id="KW-1185">Reference proteome</keyword>
<organism evidence="2 3">
    <name type="scientific">Paenibacillus sepulcri</name>
    <dbReference type="NCBI Taxonomy" id="359917"/>
    <lineage>
        <taxon>Bacteria</taxon>
        <taxon>Bacillati</taxon>
        <taxon>Bacillota</taxon>
        <taxon>Bacilli</taxon>
        <taxon>Bacillales</taxon>
        <taxon>Paenibacillaceae</taxon>
        <taxon>Paenibacillus</taxon>
    </lineage>
</organism>
<feature type="transmembrane region" description="Helical" evidence="1">
    <location>
        <begin position="282"/>
        <end position="300"/>
    </location>
</feature>
<feature type="transmembrane region" description="Helical" evidence="1">
    <location>
        <begin position="307"/>
        <end position="326"/>
    </location>
</feature>
<keyword evidence="1" id="KW-0812">Transmembrane</keyword>
<dbReference type="PROSITE" id="PS00018">
    <property type="entry name" value="EF_HAND_1"/>
    <property type="match status" value="1"/>
</dbReference>
<dbReference type="RefSeq" id="WP_210038661.1">
    <property type="nucleotide sequence ID" value="NZ_JBHLVU010000011.1"/>
</dbReference>
<accession>A0ABS7BWX4</accession>
<feature type="transmembrane region" description="Helical" evidence="1">
    <location>
        <begin position="341"/>
        <end position="363"/>
    </location>
</feature>
<dbReference type="Pfam" id="PF13795">
    <property type="entry name" value="HupE_UreJ_2"/>
    <property type="match status" value="1"/>
</dbReference>
<keyword evidence="1" id="KW-0472">Membrane</keyword>
<name>A0ABS7BWX4_9BACL</name>
<sequence>MFRINTAVRFSICIVALLALLLIPIEHQVDAHAYSAGYTALNLTKSNIEMTYALDELSVIELAGGDTNKNGKLEEEEFAAIKDGLTALFKENLKLQINNEIKDWTQIESFDMEQKGSAANAILKVVFPPATASEPISLTDNLYVNDSVTNYVNLVTINYGSQKSTSALSGKYRDWSMQLTEKDYAGLQQDALVQQNSGSGQMDEPQEEESSPSEVMSGWYSFFTLGINHILSGYDHLLFLFSLLIARQKFKQYAAMITAFTIAHSITLTLTVLGIINVSPSIVEPAIALSICFVAVDNIIRKQVSHRWVLTFFFGLIHGMGFADILKEMDLPRSQLAVDLISFNLGIEAVQVTLVAILLPLLMMLHRWKFSRRTVIAGSSLAFMLGGIWLVQRVFLG</sequence>
<protein>
    <submittedName>
        <fullName evidence="2">HupE/UreJ family protein</fullName>
    </submittedName>
</protein>
<dbReference type="InterPro" id="IPR032809">
    <property type="entry name" value="Put_HupE_UreJ"/>
</dbReference>
<dbReference type="Proteomes" id="UP001519887">
    <property type="component" value="Unassembled WGS sequence"/>
</dbReference>
<feature type="transmembrane region" description="Helical" evidence="1">
    <location>
        <begin position="375"/>
        <end position="395"/>
    </location>
</feature>
<gene>
    <name evidence="2" type="ORF">K0U00_03455</name>
</gene>
<comment type="caution">
    <text evidence="2">The sequence shown here is derived from an EMBL/GenBank/DDBJ whole genome shotgun (WGS) entry which is preliminary data.</text>
</comment>
<evidence type="ECO:0000256" key="1">
    <source>
        <dbReference type="SAM" id="Phobius"/>
    </source>
</evidence>
<dbReference type="InterPro" id="IPR018247">
    <property type="entry name" value="EF_Hand_1_Ca_BS"/>
</dbReference>
<keyword evidence="1" id="KW-1133">Transmembrane helix</keyword>
<evidence type="ECO:0000313" key="2">
    <source>
        <dbReference type="EMBL" id="MBW7453095.1"/>
    </source>
</evidence>
<evidence type="ECO:0000313" key="3">
    <source>
        <dbReference type="Proteomes" id="UP001519887"/>
    </source>
</evidence>
<reference evidence="2 3" key="1">
    <citation type="submission" date="2021-07" db="EMBL/GenBank/DDBJ databases">
        <title>Paenibacillus radiodurans sp. nov., isolated from the southeastern edge of Tengger Desert.</title>
        <authorList>
            <person name="Zhang G."/>
        </authorList>
    </citation>
    <scope>NUCLEOTIDE SEQUENCE [LARGE SCALE GENOMIC DNA]</scope>
    <source>
        <strain evidence="2 3">CCM 7311</strain>
    </source>
</reference>
<feature type="transmembrane region" description="Helical" evidence="1">
    <location>
        <begin position="219"/>
        <end position="246"/>
    </location>
</feature>
<dbReference type="EMBL" id="JAHZIK010000040">
    <property type="protein sequence ID" value="MBW7453095.1"/>
    <property type="molecule type" value="Genomic_DNA"/>
</dbReference>
<proteinExistence type="predicted"/>